<proteinExistence type="predicted"/>
<dbReference type="Gene3D" id="2.60.40.420">
    <property type="entry name" value="Cupredoxins - blue copper proteins"/>
    <property type="match status" value="1"/>
</dbReference>
<reference evidence="4 5" key="1">
    <citation type="submission" date="2016-04" db="EMBL/GenBank/DDBJ databases">
        <title>Draft Genome Assembly of the Bloom-forming Cyanobacterium Nodularia spumigena Strain CENA596 in Shrimp Production Ponds.</title>
        <authorList>
            <person name="Popin R.V."/>
            <person name="Rigonato J."/>
            <person name="Abreu V.A."/>
            <person name="Andreote A.P."/>
            <person name="Silveira S.B."/>
            <person name="Odebrecht C."/>
            <person name="Fiore M.F."/>
        </authorList>
    </citation>
    <scope>NUCLEOTIDE SEQUENCE [LARGE SCALE GENOMIC DNA]</scope>
    <source>
        <strain evidence="4 5">CENA596</strain>
    </source>
</reference>
<dbReference type="InterPro" id="IPR041716">
    <property type="entry name" value="Cupredoxin-like_Cyanobacteria"/>
</dbReference>
<keyword evidence="1" id="KW-0479">Metal-binding</keyword>
<dbReference type="EMBL" id="LWAJ01000080">
    <property type="protein sequence ID" value="KZL50536.1"/>
    <property type="molecule type" value="Genomic_DNA"/>
</dbReference>
<dbReference type="PANTHER" id="PTHR38439">
    <property type="entry name" value="AURACYANIN-B"/>
    <property type="match status" value="1"/>
</dbReference>
<gene>
    <name evidence="4" type="ORF">A2T98_07015</name>
</gene>
<dbReference type="AlphaFoldDB" id="A0A166K3Y6"/>
<sequence length="169" mass="18918">MTWLFKINHKILYQSFPAGLQTTWRITIVCLLLCLGFVSHGQAIASNLTDNILKQPATEITISLGNSANELKFEPDHLEFEPGKRYLLRLNNPSQLKHYFTAKDFADAIWTQKVQAGKVEVKGAIHELELQPGGEAEWVFVPMKPGSYELHCSIAGHTEAGMKGEILIN</sequence>
<dbReference type="GeneID" id="78016040"/>
<evidence type="ECO:0000256" key="1">
    <source>
        <dbReference type="ARBA" id="ARBA00022723"/>
    </source>
</evidence>
<comment type="caution">
    <text evidence="4">The sequence shown here is derived from an EMBL/GenBank/DDBJ whole genome shotgun (WGS) entry which is preliminary data.</text>
</comment>
<dbReference type="InterPro" id="IPR000923">
    <property type="entry name" value="BlueCu_1"/>
</dbReference>
<dbReference type="CDD" id="cd04210">
    <property type="entry name" value="Cupredoxin_like_1"/>
    <property type="match status" value="1"/>
</dbReference>
<evidence type="ECO:0000313" key="4">
    <source>
        <dbReference type="EMBL" id="KZL50536.1"/>
    </source>
</evidence>
<protein>
    <submittedName>
        <fullName evidence="4">Copper-binding protein</fullName>
    </submittedName>
</protein>
<dbReference type="Proteomes" id="UP000076555">
    <property type="component" value="Unassembled WGS sequence"/>
</dbReference>
<dbReference type="PANTHER" id="PTHR38439:SF3">
    <property type="entry name" value="COPPER-RESISTANT CUPROPROTEIN COPI"/>
    <property type="match status" value="1"/>
</dbReference>
<evidence type="ECO:0000256" key="2">
    <source>
        <dbReference type="ARBA" id="ARBA00023008"/>
    </source>
</evidence>
<dbReference type="PROSITE" id="PS00079">
    <property type="entry name" value="MULTICOPPER_OXIDASE1"/>
    <property type="match status" value="1"/>
</dbReference>
<organism evidence="4 5">
    <name type="scientific">Nodularia spumigena CENA596</name>
    <dbReference type="NCBI Taxonomy" id="1819295"/>
    <lineage>
        <taxon>Bacteria</taxon>
        <taxon>Bacillati</taxon>
        <taxon>Cyanobacteriota</taxon>
        <taxon>Cyanophyceae</taxon>
        <taxon>Nostocales</taxon>
        <taxon>Nodulariaceae</taxon>
        <taxon>Nodularia</taxon>
    </lineage>
</organism>
<dbReference type="InterPro" id="IPR008972">
    <property type="entry name" value="Cupredoxin"/>
</dbReference>
<dbReference type="SUPFAM" id="SSF49503">
    <property type="entry name" value="Cupredoxins"/>
    <property type="match status" value="1"/>
</dbReference>
<evidence type="ECO:0000313" key="5">
    <source>
        <dbReference type="Proteomes" id="UP000076555"/>
    </source>
</evidence>
<dbReference type="GO" id="GO:0005507">
    <property type="term" value="F:copper ion binding"/>
    <property type="evidence" value="ECO:0007669"/>
    <property type="project" value="InterPro"/>
</dbReference>
<dbReference type="InterPro" id="IPR050845">
    <property type="entry name" value="Cu-binding_ET"/>
</dbReference>
<dbReference type="GO" id="GO:0009055">
    <property type="term" value="F:electron transfer activity"/>
    <property type="evidence" value="ECO:0007669"/>
    <property type="project" value="InterPro"/>
</dbReference>
<dbReference type="InterPro" id="IPR033138">
    <property type="entry name" value="Cu_oxidase_CS"/>
</dbReference>
<dbReference type="Pfam" id="PF00127">
    <property type="entry name" value="Copper-bind"/>
    <property type="match status" value="1"/>
</dbReference>
<evidence type="ECO:0000259" key="3">
    <source>
        <dbReference type="Pfam" id="PF00127"/>
    </source>
</evidence>
<name>A0A166K3Y6_NODSP</name>
<dbReference type="RefSeq" id="WP_006195330.1">
    <property type="nucleotide sequence ID" value="NZ_CAWMRI010000080.1"/>
</dbReference>
<feature type="domain" description="Blue (type 1) copper" evidence="3">
    <location>
        <begin position="62"/>
        <end position="168"/>
    </location>
</feature>
<accession>A0A166K3Y6</accession>
<dbReference type="OrthoDB" id="9816061at2"/>
<keyword evidence="2" id="KW-0186">Copper</keyword>